<name>A0ABW7FNA6_9BURK</name>
<sequence length="223" mass="23719">MMRIVVIVLLAANALFFMWSQGWLDTVTGLPAQAGREPQRLAAQQHPERIQPLAASAVAALARRSCLELGPLDGDAALAGAQAALRGLGIAELQTRSAQQPGEWAVATIRLADPEFRARKEATYKQLRLNYDLLEGMPAEQPSFVFTRHASKDAAEAQIEAFGKRGMKGLRVLALKPTQARHTLVFQADGLQTERLKASKDAALAAVIKACAAAPAASSASAG</sequence>
<gene>
    <name evidence="1" type="ORF">ACG0Z3_19200</name>
</gene>
<reference evidence="1 2" key="1">
    <citation type="submission" date="2024-08" db="EMBL/GenBank/DDBJ databases">
        <authorList>
            <person name="Lu H."/>
        </authorList>
    </citation>
    <scope>NUCLEOTIDE SEQUENCE [LARGE SCALE GENOMIC DNA]</scope>
    <source>
        <strain evidence="1 2">LKC17W</strain>
    </source>
</reference>
<accession>A0ABW7FNA6</accession>
<dbReference type="Proteomes" id="UP001606301">
    <property type="component" value="Unassembled WGS sequence"/>
</dbReference>
<proteinExistence type="predicted"/>
<comment type="caution">
    <text evidence="1">The sequence shown here is derived from an EMBL/GenBank/DDBJ whole genome shotgun (WGS) entry which is preliminary data.</text>
</comment>
<dbReference type="EMBL" id="JBIGHW010000013">
    <property type="protein sequence ID" value="MFG6442821.1"/>
    <property type="molecule type" value="Genomic_DNA"/>
</dbReference>
<evidence type="ECO:0000313" key="1">
    <source>
        <dbReference type="EMBL" id="MFG6442821.1"/>
    </source>
</evidence>
<keyword evidence="2" id="KW-1185">Reference proteome</keyword>
<evidence type="ECO:0000313" key="2">
    <source>
        <dbReference type="Proteomes" id="UP001606301"/>
    </source>
</evidence>
<evidence type="ECO:0008006" key="3">
    <source>
        <dbReference type="Google" id="ProtNLM"/>
    </source>
</evidence>
<dbReference type="RefSeq" id="WP_394400448.1">
    <property type="nucleotide sequence ID" value="NZ_JBIGHW010000013.1"/>
</dbReference>
<organism evidence="1 2">
    <name type="scientific">Pelomonas margarita</name>
    <dbReference type="NCBI Taxonomy" id="3299031"/>
    <lineage>
        <taxon>Bacteria</taxon>
        <taxon>Pseudomonadati</taxon>
        <taxon>Pseudomonadota</taxon>
        <taxon>Betaproteobacteria</taxon>
        <taxon>Burkholderiales</taxon>
        <taxon>Sphaerotilaceae</taxon>
        <taxon>Roseateles</taxon>
    </lineage>
</organism>
<protein>
    <recommendedName>
        <fullName evidence="3">SPOR domain-containing protein</fullName>
    </recommendedName>
</protein>